<proteinExistence type="predicted"/>
<dbReference type="Proteomes" id="UP000265562">
    <property type="component" value="Chromosome"/>
</dbReference>
<keyword evidence="2" id="KW-1185">Reference proteome</keyword>
<reference evidence="1 2" key="1">
    <citation type="submission" date="2018-09" db="EMBL/GenBank/DDBJ databases">
        <title>Genome sequencing of Lachnoanaerobaculum umeaense DSM 23576.</title>
        <authorList>
            <person name="Kook J.-K."/>
            <person name="Park S.-N."/>
            <person name="Lim Y.K."/>
        </authorList>
    </citation>
    <scope>NUCLEOTIDE SEQUENCE [LARGE SCALE GENOMIC DNA]</scope>
    <source>
        <strain evidence="2">DSM 23576 \ CCUG 58757</strain>
    </source>
</reference>
<gene>
    <name evidence="1" type="ORF">D4A81_10405</name>
</gene>
<dbReference type="KEGG" id="lua:D4A81_10405"/>
<evidence type="ECO:0000313" key="1">
    <source>
        <dbReference type="EMBL" id="AYB00306.1"/>
    </source>
</evidence>
<dbReference type="OrthoDB" id="2064583at2"/>
<name>A0A385Q258_9FIRM</name>
<dbReference type="EMBL" id="CP032364">
    <property type="protein sequence ID" value="AYB00306.1"/>
    <property type="molecule type" value="Genomic_DNA"/>
</dbReference>
<accession>A0A385Q258</accession>
<evidence type="ECO:0000313" key="2">
    <source>
        <dbReference type="Proteomes" id="UP000265562"/>
    </source>
</evidence>
<dbReference type="AlphaFoldDB" id="A0A385Q258"/>
<dbReference type="RefSeq" id="WP_111524929.1">
    <property type="nucleotide sequence ID" value="NZ_CP032364.1"/>
</dbReference>
<organism evidence="1 2">
    <name type="scientific">Lachnoanaerobaculum umeaense</name>
    <dbReference type="NCBI Taxonomy" id="617123"/>
    <lineage>
        <taxon>Bacteria</taxon>
        <taxon>Bacillati</taxon>
        <taxon>Bacillota</taxon>
        <taxon>Clostridia</taxon>
        <taxon>Lachnospirales</taxon>
        <taxon>Lachnospiraceae</taxon>
        <taxon>Lachnoanaerobaculum</taxon>
    </lineage>
</organism>
<protein>
    <submittedName>
        <fullName evidence="1">Uncharacterized protein</fullName>
    </submittedName>
</protein>
<sequence length="82" mass="9118">MERNKFKIVLGLVIFAIFFLGAVILLSANFLLRSLTILIMSNMNYITNVSIVGEPVLFCLSIVSFIISLVALTKSILLLKEI</sequence>